<evidence type="ECO:0000313" key="2">
    <source>
        <dbReference type="EMBL" id="ADZ93264.1"/>
    </source>
</evidence>
<gene>
    <name evidence="2" type="ordered locus">Marme_4056</name>
</gene>
<proteinExistence type="predicted"/>
<keyword evidence="3" id="KW-1185">Reference proteome</keyword>
<feature type="chain" id="PRO_5003280783" evidence="1">
    <location>
        <begin position="27"/>
        <end position="63"/>
    </location>
</feature>
<organism evidence="2 3">
    <name type="scientific">Marinomonas mediterranea (strain ATCC 700492 / JCM 21426 / NBRC 103028 / MMB-1)</name>
    <dbReference type="NCBI Taxonomy" id="717774"/>
    <lineage>
        <taxon>Bacteria</taxon>
        <taxon>Pseudomonadati</taxon>
        <taxon>Pseudomonadota</taxon>
        <taxon>Gammaproteobacteria</taxon>
        <taxon>Oceanospirillales</taxon>
        <taxon>Oceanospirillaceae</taxon>
        <taxon>Marinomonas</taxon>
    </lineage>
</organism>
<dbReference type="RefSeq" id="WP_013663166.1">
    <property type="nucleotide sequence ID" value="NC_015276.1"/>
</dbReference>
<name>F2K050_MARM1</name>
<dbReference type="KEGG" id="mme:Marme_4056"/>
<accession>F2K050</accession>
<feature type="signal peptide" evidence="1">
    <location>
        <begin position="1"/>
        <end position="26"/>
    </location>
</feature>
<dbReference type="HOGENOM" id="CLU_2880613_0_0_6"/>
<dbReference type="Proteomes" id="UP000001062">
    <property type="component" value="Chromosome"/>
</dbReference>
<evidence type="ECO:0000256" key="1">
    <source>
        <dbReference type="SAM" id="SignalP"/>
    </source>
</evidence>
<dbReference type="AlphaFoldDB" id="F2K050"/>
<dbReference type="PATRIC" id="fig|717774.3.peg.4185"/>
<keyword evidence="1" id="KW-0732">Signal</keyword>
<reference evidence="2 3" key="1">
    <citation type="journal article" date="2012" name="Stand. Genomic Sci.">
        <title>Complete genome sequence of the melanogenic marine bacterium Marinomonas mediterranea type strain (MMB-1(T)).</title>
        <authorList>
            <person name="Lucas-Elio P."/>
            <person name="Goodwin L."/>
            <person name="Woyke T."/>
            <person name="Pitluck S."/>
            <person name="Nolan M."/>
            <person name="Kyrpides N.C."/>
            <person name="Detter J.C."/>
            <person name="Copeland A."/>
            <person name="Teshima H."/>
            <person name="Bruce D."/>
            <person name="Detter C."/>
            <person name="Tapia R."/>
            <person name="Han S."/>
            <person name="Land M.L."/>
            <person name="Ivanova N."/>
            <person name="Mikhailova N."/>
            <person name="Johnston A.W."/>
            <person name="Sanchez-Amat A."/>
        </authorList>
    </citation>
    <scope>NUCLEOTIDE SEQUENCE [LARGE SCALE GENOMIC DNA]</scope>
    <source>
        <strain evidence="3">ATCC 700492 / JCM 21426 / NBRC 103028 / MMB-1</strain>
    </source>
</reference>
<evidence type="ECO:0000313" key="3">
    <source>
        <dbReference type="Proteomes" id="UP000001062"/>
    </source>
</evidence>
<sequence precursor="true">MLLGTRFFSLKCIFPALLLCTQVVFADTKNVWVAAGADGIYTSQLDEVTGKTSPARQVVNDIY</sequence>
<protein>
    <submittedName>
        <fullName evidence="2">Uncharacterized protein</fullName>
    </submittedName>
</protein>
<dbReference type="EMBL" id="CP002583">
    <property type="protein sequence ID" value="ADZ93264.1"/>
    <property type="molecule type" value="Genomic_DNA"/>
</dbReference>